<evidence type="ECO:0000256" key="4">
    <source>
        <dbReference type="ARBA" id="ARBA00022490"/>
    </source>
</evidence>
<dbReference type="CDD" id="cd09973">
    <property type="entry name" value="LOTUS_2_TDRD7"/>
    <property type="match status" value="1"/>
</dbReference>
<keyword evidence="7" id="KW-0744">Spermatogenesis</keyword>
<dbReference type="InterPro" id="IPR025605">
    <property type="entry name" value="OST-HTH/LOTUS_dom"/>
</dbReference>
<reference evidence="14" key="3">
    <citation type="submission" date="2025-09" db="UniProtKB">
        <authorList>
            <consortium name="Ensembl"/>
        </authorList>
    </citation>
    <scope>IDENTIFICATION</scope>
    <source>
        <strain evidence="14">Thorbecke</strain>
    </source>
</reference>
<dbReference type="Pfam" id="PF00567">
    <property type="entry name" value="TUDOR"/>
    <property type="match status" value="3"/>
</dbReference>
<dbReference type="PANTHER" id="PTHR22948:SF14">
    <property type="entry name" value="TUDOR DOMAIN-CONTAINING PROTEIN 7"/>
    <property type="match status" value="1"/>
</dbReference>
<dbReference type="PROSITE" id="PS51644">
    <property type="entry name" value="HTH_OST"/>
    <property type="match status" value="3"/>
</dbReference>
<dbReference type="InterPro" id="IPR050621">
    <property type="entry name" value="Tudor_domain_containing"/>
</dbReference>
<dbReference type="Gene3D" id="3.30.420.610">
    <property type="entry name" value="LOTUS domain-like"/>
    <property type="match status" value="3"/>
</dbReference>
<dbReference type="Gene3D" id="2.30.30.140">
    <property type="match status" value="2"/>
</dbReference>
<dbReference type="InterPro" id="IPR041966">
    <property type="entry name" value="LOTUS-like"/>
</dbReference>
<dbReference type="EMBL" id="AAGW02033579">
    <property type="status" value="NOT_ANNOTATED_CDS"/>
    <property type="molecule type" value="Genomic_DNA"/>
</dbReference>
<evidence type="ECO:0000256" key="1">
    <source>
        <dbReference type="ARBA" id="ARBA00004496"/>
    </source>
</evidence>
<evidence type="ECO:0000256" key="9">
    <source>
        <dbReference type="ARBA" id="ARBA00025023"/>
    </source>
</evidence>
<dbReference type="EMBL" id="AAGW02033578">
    <property type="status" value="NOT_ANNOTATED_CDS"/>
    <property type="molecule type" value="Genomic_DNA"/>
</dbReference>
<dbReference type="GO" id="GO:0034587">
    <property type="term" value="P:piRNA processing"/>
    <property type="evidence" value="ECO:0007669"/>
    <property type="project" value="TreeGrafter"/>
</dbReference>
<evidence type="ECO:0000313" key="14">
    <source>
        <dbReference type="Ensembl" id="ENSOCUP00000039104.1"/>
    </source>
</evidence>
<dbReference type="AlphaFoldDB" id="A0A5F9D144"/>
<evidence type="ECO:0000256" key="7">
    <source>
        <dbReference type="ARBA" id="ARBA00022871"/>
    </source>
</evidence>
<dbReference type="EMBL" id="AAGW02033580">
    <property type="status" value="NOT_ANNOTATED_CDS"/>
    <property type="molecule type" value="Genomic_DNA"/>
</dbReference>
<dbReference type="GO" id="GO:0030719">
    <property type="term" value="P:P granule organization"/>
    <property type="evidence" value="ECO:0007669"/>
    <property type="project" value="TreeGrafter"/>
</dbReference>
<dbReference type="InterPro" id="IPR002999">
    <property type="entry name" value="Tudor"/>
</dbReference>
<dbReference type="Gene3D" id="2.40.50.90">
    <property type="match status" value="2"/>
</dbReference>
<dbReference type="Proteomes" id="UP000001811">
    <property type="component" value="Chromosome 1"/>
</dbReference>
<feature type="domain" description="HTH OST-type" evidence="13">
    <location>
        <begin position="3"/>
        <end position="76"/>
    </location>
</feature>
<dbReference type="GeneTree" id="ENSGT00890000139482"/>
<dbReference type="Ensembl" id="ENSOCUT00000040356.1">
    <property type="protein sequence ID" value="ENSOCUP00000039104.1"/>
    <property type="gene ID" value="ENSOCUG00000000060.3"/>
</dbReference>
<keyword evidence="6" id="KW-0221">Differentiation</keyword>
<evidence type="ECO:0000256" key="8">
    <source>
        <dbReference type="ARBA" id="ARBA00022884"/>
    </source>
</evidence>
<reference evidence="14 15" key="1">
    <citation type="journal article" date="2011" name="Nature">
        <title>A high-resolution map of human evolutionary constraint using 29 mammals.</title>
        <authorList>
            <person name="Lindblad-Toh K."/>
            <person name="Garber M."/>
            <person name="Zuk O."/>
            <person name="Lin M.F."/>
            <person name="Parker B.J."/>
            <person name="Washietl S."/>
            <person name="Kheradpour P."/>
            <person name="Ernst J."/>
            <person name="Jordan G."/>
            <person name="Mauceli E."/>
            <person name="Ward L.D."/>
            <person name="Lowe C.B."/>
            <person name="Holloway A.K."/>
            <person name="Clamp M."/>
            <person name="Gnerre S."/>
            <person name="Alfoldi J."/>
            <person name="Beal K."/>
            <person name="Chang J."/>
            <person name="Clawson H."/>
            <person name="Cuff J."/>
            <person name="Di Palma F."/>
            <person name="Fitzgerald S."/>
            <person name="Flicek P."/>
            <person name="Guttman M."/>
            <person name="Hubisz M.J."/>
            <person name="Jaffe D.B."/>
            <person name="Jungreis I."/>
            <person name="Kent W.J."/>
            <person name="Kostka D."/>
            <person name="Lara M."/>
            <person name="Martins A.L."/>
            <person name="Massingham T."/>
            <person name="Moltke I."/>
            <person name="Raney B.J."/>
            <person name="Rasmussen M.D."/>
            <person name="Robinson J."/>
            <person name="Stark A."/>
            <person name="Vilella A.J."/>
            <person name="Wen J."/>
            <person name="Xie X."/>
            <person name="Zody M.C."/>
            <person name="Baldwin J."/>
            <person name="Bloom T."/>
            <person name="Chin C.W."/>
            <person name="Heiman D."/>
            <person name="Nicol R."/>
            <person name="Nusbaum C."/>
            <person name="Young S."/>
            <person name="Wilkinson J."/>
            <person name="Worley K.C."/>
            <person name="Kovar C.L."/>
            <person name="Muzny D.M."/>
            <person name="Gibbs R.A."/>
            <person name="Cree A."/>
            <person name="Dihn H.H."/>
            <person name="Fowler G."/>
            <person name="Jhangiani S."/>
            <person name="Joshi V."/>
            <person name="Lee S."/>
            <person name="Lewis L.R."/>
            <person name="Nazareth L.V."/>
            <person name="Okwuonu G."/>
            <person name="Santibanez J."/>
            <person name="Warren W.C."/>
            <person name="Mardis E.R."/>
            <person name="Weinstock G.M."/>
            <person name="Wilson R.K."/>
            <person name="Delehaunty K."/>
            <person name="Dooling D."/>
            <person name="Fronik C."/>
            <person name="Fulton L."/>
            <person name="Fulton B."/>
            <person name="Graves T."/>
            <person name="Minx P."/>
            <person name="Sodergren E."/>
            <person name="Birney E."/>
            <person name="Margulies E.H."/>
            <person name="Herrero J."/>
            <person name="Green E.D."/>
            <person name="Haussler D."/>
            <person name="Siepel A."/>
            <person name="Goldman N."/>
            <person name="Pollard K.S."/>
            <person name="Pedersen J.S."/>
            <person name="Lander E.S."/>
            <person name="Kellis M."/>
        </authorList>
    </citation>
    <scope>NUCLEOTIDE SEQUENCE [LARGE SCALE GENOMIC DNA]</scope>
    <source>
        <strain evidence="14 15">Thorbecke inbred</strain>
    </source>
</reference>
<comment type="subunit">
    <text evidence="10">Found in a mRNP complex, at least composed of TDRD1, TDRD6, TDRD7 and DDX4. Found in a complex containing CABLES1, CDK16 and CDK17. Interacts with CABLES1, CDK17 and PIWIL1.</text>
</comment>
<dbReference type="Bgee" id="ENSOCUG00000000060">
    <property type="expression patterns" value="Expressed in testis and 16 other cell types or tissues"/>
</dbReference>
<dbReference type="FunFam" id="3.30.420.610:FF:000009">
    <property type="entry name" value="Tudor domain-containing protein 7 isoform X2"/>
    <property type="match status" value="1"/>
</dbReference>
<evidence type="ECO:0000256" key="3">
    <source>
        <dbReference type="ARBA" id="ARBA00013425"/>
    </source>
</evidence>
<dbReference type="InterPro" id="IPR037978">
    <property type="entry name" value="TDRD7_LOTUS_3"/>
</dbReference>
<proteinExistence type="inferred from homology"/>
<evidence type="ECO:0000256" key="6">
    <source>
        <dbReference type="ARBA" id="ARBA00022782"/>
    </source>
</evidence>
<comment type="function">
    <text evidence="9">Component of specific cytoplasmic RNA granules involved in post-transcriptional regulation of specific genes: probably acts by binding to specific mRNAs and regulating their translation. Required for lens transparency during lens development, by regulating translation of genes such as CRYBB3 and HSPB1 in the developing lens. Also required during spermatogenesis.</text>
</comment>
<evidence type="ECO:0000256" key="10">
    <source>
        <dbReference type="ARBA" id="ARBA00025868"/>
    </source>
</evidence>
<dbReference type="CDD" id="cd20429">
    <property type="entry name" value="Tudor_TDRD7_rpt3"/>
    <property type="match status" value="1"/>
</dbReference>
<dbReference type="GO" id="GO:0070306">
    <property type="term" value="P:lens fiber cell differentiation"/>
    <property type="evidence" value="ECO:0007669"/>
    <property type="project" value="TreeGrafter"/>
</dbReference>
<keyword evidence="8" id="KW-0694">RNA-binding</keyword>
<reference evidence="14" key="2">
    <citation type="submission" date="2025-08" db="UniProtKB">
        <authorList>
            <consortium name="Ensembl"/>
        </authorList>
    </citation>
    <scope>IDENTIFICATION</scope>
    <source>
        <strain evidence="14">Thorbecke</strain>
    </source>
</reference>
<dbReference type="PANTHER" id="PTHR22948">
    <property type="entry name" value="TUDOR DOMAIN CONTAINING PROTEIN"/>
    <property type="match status" value="1"/>
</dbReference>
<evidence type="ECO:0000256" key="2">
    <source>
        <dbReference type="ARBA" id="ARBA00007740"/>
    </source>
</evidence>
<comment type="subcellular location">
    <subcellularLocation>
        <location evidence="1">Cytoplasm</location>
    </subcellularLocation>
</comment>
<protein>
    <recommendedName>
        <fullName evidence="3">Tudor domain-containing protein 7</fullName>
    </recommendedName>
</protein>
<sequence length="1015" mass="113434">MLEADLVSKMLRAVLQSHKNGIALPRLQGEYRSLTGDWIPFKQLGYPTLEAYLRSVPAVVRIETSRSGEITCYAVACTETARIAQLVARQRSSKRKTGRQVNCQMRVKKAMPFFLEGKPKATLRQPGFASDFSVSQKPSPALLRDKGQAVGVITDVALPAYALPTTVGNELFKDAAGQKPMTLSANNRFSPKVSLSPSFQMHLARSCSKEMSDNLNQTVEKPNVSPPASYTYKMDEVQNRIKEILNKHNNGIWISKLPHFYKELYKEDLNQGILQQFEHWPHICTVEKPYSAGQDSLLYPAKRKQPLRSEPDAEKVPQPLPPSPKAPMVRGSPATMPEDFKGKVAELLGKYSSGLWASALPKAFEDVYKVKFPEDALKNLASLADVCTVDYISGNPQKAILYAKLPAPANTTPKEAGHAQSNCDIKSMVEQEYLQIEENIAESAEVSAEAVTVPPLVIPTEASPSVLVVELSNTNEVVIRYVGKDYSAAQELMEDEMKEYYSKNPNVTPVQAVHVGQLLAVNAEEDTWLRAQVVSTEESKIKVCYVDYGFSESVEKSKAYKLNSKFCSLSFQATKCKLAGLEVVSDDPDVVKVVESLTCGKIFAVEVLDQSEIPLVVLYDTSGEDDININATCLKAACDKSLKVHLQVDAMYTNVKVTNICSDGTLYCQVPCKGLSKLTDLLHKIEDYFHCKHMTSECFISLPFCGKICLFHCKGKWLRVEVTKVDEARGIAYVYLFTPKNFPDPHRSINRQITNADLWKHQKDVFLSAVSSTAGVASNRNSSLPTPGSTGESFKKSLVDIIKKSVVECTSPFSVEELPPPVHLSKPGEHMDVYVPVACHPGYFVIQPWQEIHKLEVLMEEMILYYSVSEERHVAVEKDQVYAAKVENKWHRVLLKGILTNGLVSVYELDYGKHELVNIRKVQPLVDMFRKLPFQAVTAQLAGVKCSQWSEEASMVFRNHVEKKPLVALVQTVIEHTHPWDRKVVVYLVDTSLPDTDIWIHDFMSEYLVELSKIN</sequence>
<dbReference type="SMART" id="SM00333">
    <property type="entry name" value="TUDOR"/>
    <property type="match status" value="1"/>
</dbReference>
<accession>A0A5F9D144</accession>
<dbReference type="FunFam" id="2.30.30.140:FF:000065">
    <property type="entry name" value="tudor domain-containing protein 7"/>
    <property type="match status" value="1"/>
</dbReference>
<comment type="similarity">
    <text evidence="2">Belongs to the TDRD7 family.</text>
</comment>
<dbReference type="InterPro" id="IPR035437">
    <property type="entry name" value="SNase_OB-fold_sf"/>
</dbReference>
<dbReference type="FunFam" id="3.30.420.610:FF:000006">
    <property type="entry name" value="tudor domain-containing protein 7 isoform X2"/>
    <property type="match status" value="1"/>
</dbReference>
<dbReference type="FunFam" id="3.30.420.610:FF:000008">
    <property type="entry name" value="Tudor domain-containing protein 7"/>
    <property type="match status" value="1"/>
</dbReference>
<evidence type="ECO:0000259" key="12">
    <source>
        <dbReference type="PROSITE" id="PS50304"/>
    </source>
</evidence>
<dbReference type="GO" id="GO:0043186">
    <property type="term" value="C:P granule"/>
    <property type="evidence" value="ECO:0007669"/>
    <property type="project" value="TreeGrafter"/>
</dbReference>
<evidence type="ECO:0000259" key="13">
    <source>
        <dbReference type="PROSITE" id="PS51644"/>
    </source>
</evidence>
<keyword evidence="4" id="KW-0963">Cytoplasm</keyword>
<feature type="domain" description="HTH OST-type" evidence="13">
    <location>
        <begin position="233"/>
        <end position="302"/>
    </location>
</feature>
<evidence type="ECO:0000256" key="11">
    <source>
        <dbReference type="SAM" id="MobiDB-lite"/>
    </source>
</evidence>
<dbReference type="GO" id="GO:0002089">
    <property type="term" value="P:lens morphogenesis in camera-type eye"/>
    <property type="evidence" value="ECO:0007669"/>
    <property type="project" value="TreeGrafter"/>
</dbReference>
<dbReference type="CDD" id="cd09974">
    <property type="entry name" value="LOTUS_3_TDRD7"/>
    <property type="match status" value="1"/>
</dbReference>
<feature type="region of interest" description="Disordered" evidence="11">
    <location>
        <begin position="304"/>
        <end position="333"/>
    </location>
</feature>
<dbReference type="FunFam" id="2.40.50.90:FF:000006">
    <property type="entry name" value="Tudor domain-containing protein 7"/>
    <property type="match status" value="1"/>
</dbReference>
<dbReference type="Pfam" id="PF12872">
    <property type="entry name" value="OST-HTH"/>
    <property type="match status" value="2"/>
</dbReference>
<name>A0A5F9D144_RABIT</name>
<dbReference type="FunFam" id="2.30.30.140:FF:000053">
    <property type="entry name" value="tudor domain-containing protein 7 isoform X2"/>
    <property type="match status" value="1"/>
</dbReference>
<keyword evidence="15" id="KW-1185">Reference proteome</keyword>
<dbReference type="SUPFAM" id="SSF63748">
    <property type="entry name" value="Tudor/PWWP/MBT"/>
    <property type="match status" value="2"/>
</dbReference>
<dbReference type="PROSITE" id="PS50304">
    <property type="entry name" value="TUDOR"/>
    <property type="match status" value="1"/>
</dbReference>
<dbReference type="InterPro" id="IPR047449">
    <property type="entry name" value="Tudor_TDRD7_rpt3"/>
</dbReference>
<evidence type="ECO:0000313" key="15">
    <source>
        <dbReference type="Proteomes" id="UP000001811"/>
    </source>
</evidence>
<feature type="domain" description="HTH OST-type" evidence="13">
    <location>
        <begin position="336"/>
        <end position="405"/>
    </location>
</feature>
<dbReference type="CDD" id="cd09986">
    <property type="entry name" value="LOTUS_1_TDRD7"/>
    <property type="match status" value="1"/>
</dbReference>
<dbReference type="GO" id="GO:0003723">
    <property type="term" value="F:RNA binding"/>
    <property type="evidence" value="ECO:0007669"/>
    <property type="project" value="UniProtKB-KW"/>
</dbReference>
<gene>
    <name evidence="14" type="primary">TDRD7</name>
</gene>
<organism evidence="14 15">
    <name type="scientific">Oryctolagus cuniculus</name>
    <name type="common">Rabbit</name>
    <dbReference type="NCBI Taxonomy" id="9986"/>
    <lineage>
        <taxon>Eukaryota</taxon>
        <taxon>Metazoa</taxon>
        <taxon>Chordata</taxon>
        <taxon>Craniata</taxon>
        <taxon>Vertebrata</taxon>
        <taxon>Euteleostomi</taxon>
        <taxon>Mammalia</taxon>
        <taxon>Eutheria</taxon>
        <taxon>Euarchontoglires</taxon>
        <taxon>Glires</taxon>
        <taxon>Lagomorpha</taxon>
        <taxon>Leporidae</taxon>
        <taxon>Oryctolagus</taxon>
    </lineage>
</organism>
<evidence type="ECO:0000256" key="5">
    <source>
        <dbReference type="ARBA" id="ARBA00022737"/>
    </source>
</evidence>
<feature type="domain" description="Tudor" evidence="12">
    <location>
        <begin position="512"/>
        <end position="569"/>
    </location>
</feature>
<dbReference type="GO" id="GO:0007283">
    <property type="term" value="P:spermatogenesis"/>
    <property type="evidence" value="ECO:0007669"/>
    <property type="project" value="UniProtKB-KW"/>
</dbReference>
<keyword evidence="5" id="KW-0677">Repeat</keyword>